<proteinExistence type="predicted"/>
<reference evidence="1" key="2">
    <citation type="submission" date="2021-03" db="UniProtKB">
        <authorList>
            <consortium name="EnsemblPlants"/>
        </authorList>
    </citation>
    <scope>IDENTIFICATION</scope>
</reference>
<dbReference type="Gramene" id="AUR62026113-RA">
    <property type="protein sequence ID" value="AUR62026113-RA:cds"/>
    <property type="gene ID" value="AUR62026113"/>
</dbReference>
<sequence>MIGILGACKLRHCLETSVILPLLKSFYILHCISYFCFITLDDSKGALCDSDKIDNGQSKKEAKSERVQEDVMLMPTEDSFSAEDTVPFSMTDPQSGRDIARTEALEQCDYSTDVNMEATINPDDVV</sequence>
<reference evidence="1" key="1">
    <citation type="journal article" date="2017" name="Nature">
        <title>The genome of Chenopodium quinoa.</title>
        <authorList>
            <person name="Jarvis D.E."/>
            <person name="Ho Y.S."/>
            <person name="Lightfoot D.J."/>
            <person name="Schmoeckel S.M."/>
            <person name="Li B."/>
            <person name="Borm T.J.A."/>
            <person name="Ohyanagi H."/>
            <person name="Mineta K."/>
            <person name="Michell C.T."/>
            <person name="Saber N."/>
            <person name="Kharbatia N.M."/>
            <person name="Rupper R.R."/>
            <person name="Sharp A.R."/>
            <person name="Dally N."/>
            <person name="Boughton B.A."/>
            <person name="Woo Y.H."/>
            <person name="Gao G."/>
            <person name="Schijlen E.G.W.M."/>
            <person name="Guo X."/>
            <person name="Momin A.A."/>
            <person name="Negrao S."/>
            <person name="Al-Babili S."/>
            <person name="Gehring C."/>
            <person name="Roessner U."/>
            <person name="Jung C."/>
            <person name="Murphy K."/>
            <person name="Arold S.T."/>
            <person name="Gojobori T."/>
            <person name="van der Linden C.G."/>
            <person name="van Loo E.N."/>
            <person name="Jellen E.N."/>
            <person name="Maughan P.J."/>
            <person name="Tester M."/>
        </authorList>
    </citation>
    <scope>NUCLEOTIDE SEQUENCE [LARGE SCALE GENOMIC DNA]</scope>
    <source>
        <strain evidence="1">cv. PI 614886</strain>
    </source>
</reference>
<dbReference type="EnsemblPlants" id="AUR62026113-RA">
    <property type="protein sequence ID" value="AUR62026113-RA:cds"/>
    <property type="gene ID" value="AUR62026113"/>
</dbReference>
<dbReference type="Proteomes" id="UP000596660">
    <property type="component" value="Unplaced"/>
</dbReference>
<keyword evidence="2" id="KW-1185">Reference proteome</keyword>
<protein>
    <submittedName>
        <fullName evidence="1">Uncharacterized protein</fullName>
    </submittedName>
</protein>
<accession>A0A803MAJ6</accession>
<evidence type="ECO:0000313" key="1">
    <source>
        <dbReference type="EnsemblPlants" id="AUR62026113-RA:cds"/>
    </source>
</evidence>
<name>A0A803MAJ6_CHEQI</name>
<organism evidence="1 2">
    <name type="scientific">Chenopodium quinoa</name>
    <name type="common">Quinoa</name>
    <dbReference type="NCBI Taxonomy" id="63459"/>
    <lineage>
        <taxon>Eukaryota</taxon>
        <taxon>Viridiplantae</taxon>
        <taxon>Streptophyta</taxon>
        <taxon>Embryophyta</taxon>
        <taxon>Tracheophyta</taxon>
        <taxon>Spermatophyta</taxon>
        <taxon>Magnoliopsida</taxon>
        <taxon>eudicotyledons</taxon>
        <taxon>Gunneridae</taxon>
        <taxon>Pentapetalae</taxon>
        <taxon>Caryophyllales</taxon>
        <taxon>Chenopodiaceae</taxon>
        <taxon>Chenopodioideae</taxon>
        <taxon>Atripliceae</taxon>
        <taxon>Chenopodium</taxon>
    </lineage>
</organism>
<dbReference type="AlphaFoldDB" id="A0A803MAJ6"/>
<evidence type="ECO:0000313" key="2">
    <source>
        <dbReference type="Proteomes" id="UP000596660"/>
    </source>
</evidence>